<organism evidence="1 2">
    <name type="scientific">Streptomyces corynorhini</name>
    <dbReference type="NCBI Taxonomy" id="2282652"/>
    <lineage>
        <taxon>Bacteria</taxon>
        <taxon>Bacillati</taxon>
        <taxon>Actinomycetota</taxon>
        <taxon>Actinomycetes</taxon>
        <taxon>Kitasatosporales</taxon>
        <taxon>Streptomycetaceae</taxon>
        <taxon>Streptomyces</taxon>
    </lineage>
</organism>
<dbReference type="OrthoDB" id="4308266at2"/>
<evidence type="ECO:0000313" key="1">
    <source>
        <dbReference type="EMBL" id="RDG36343.1"/>
    </source>
</evidence>
<accession>A0A370B958</accession>
<proteinExistence type="predicted"/>
<protein>
    <submittedName>
        <fullName evidence="1">Uncharacterized protein</fullName>
    </submittedName>
</protein>
<gene>
    <name evidence="1" type="ORF">DVH02_20470</name>
</gene>
<name>A0A370B958_9ACTN</name>
<sequence length="606" mass="66148">MSRGRTRFTSATPAPAPTDPVPVLGPVVFSVRFGEAEEHVDLSDLPCPRLARALGQAIVAVTPPKAVVGNRVVPNFRSLVVRVRDFLRFAAAVMPEHGEDIGLDDLDADLVDAYEERLTDQYGPNSSSASVAMWQIVRLLRQVNQAHPGRLDVDLRSRIAYTMSERRPTGKPLDAYPVPVFEAFEAAARAEVGRIRDRILVGERLAAAGGDPEVHGWGRLENILWFINEHGPLTSEYRGIRGVAANGYIRGINSHLYLSRRDLLSFHVLLACQTGMEPEAIKELKVGCLTNAARGLVSVQYYKRRAGGDPHKSMRIRDGGNLRSPGGVLRLAMRLTRRARELGGYDDLWVSVSSATNALGPASGARVLLSAGHRGLFLAEHGFDAMQDRGGKPVNLDLRRLRKSYKSKQYLQAGGVLPDFATGHTREVAGRHYADIGAHEEIHDQAVEDGLSEALAVHLPPPVVLNEDGRRLDDGSQEVPLEAVRDALSGATDVWLSSCRNFFDSPFSLKKGAACPVPPWVCLECPNAVFTTRHLPAVLSVLGTIEAQRAEFSTAEWTARFAVAHERIIRGVLARFNALQIATAQAIAEADGPRLALPTSFLETLR</sequence>
<reference evidence="1 2" key="1">
    <citation type="submission" date="2018-07" db="EMBL/GenBank/DDBJ databases">
        <title>Streptomyces species from bats.</title>
        <authorList>
            <person name="Dunlap C."/>
        </authorList>
    </citation>
    <scope>NUCLEOTIDE SEQUENCE [LARGE SCALE GENOMIC DNA]</scope>
    <source>
        <strain evidence="1 2">AC230</strain>
    </source>
</reference>
<comment type="caution">
    <text evidence="1">The sequence shown here is derived from an EMBL/GenBank/DDBJ whole genome shotgun (WGS) entry which is preliminary data.</text>
</comment>
<dbReference type="EMBL" id="QQNA01000162">
    <property type="protein sequence ID" value="RDG36343.1"/>
    <property type="molecule type" value="Genomic_DNA"/>
</dbReference>
<dbReference type="AlphaFoldDB" id="A0A370B958"/>
<dbReference type="Proteomes" id="UP000253741">
    <property type="component" value="Unassembled WGS sequence"/>
</dbReference>
<keyword evidence="2" id="KW-1185">Reference proteome</keyword>
<evidence type="ECO:0000313" key="2">
    <source>
        <dbReference type="Proteomes" id="UP000253741"/>
    </source>
</evidence>